<keyword evidence="3" id="KW-1185">Reference proteome</keyword>
<evidence type="ECO:0000313" key="2">
    <source>
        <dbReference type="EMBL" id="MBA8879728.1"/>
    </source>
</evidence>
<feature type="chain" id="PRO_5032861909" evidence="1">
    <location>
        <begin position="17"/>
        <end position="273"/>
    </location>
</feature>
<evidence type="ECO:0000256" key="1">
    <source>
        <dbReference type="SAM" id="SignalP"/>
    </source>
</evidence>
<proteinExistence type="predicted"/>
<name>A0A839EN93_9HYPH</name>
<dbReference type="RefSeq" id="WP_182550371.1">
    <property type="nucleotide sequence ID" value="NZ_JACGXN010000005.1"/>
</dbReference>
<accession>A0A839EN93</accession>
<keyword evidence="1" id="KW-0732">Signal</keyword>
<dbReference type="AlphaFoldDB" id="A0A839EN93"/>
<protein>
    <submittedName>
        <fullName evidence="2">Uncharacterized protein</fullName>
    </submittedName>
</protein>
<organism evidence="2 3">
    <name type="scientific">Phyllobacterium myrsinacearum</name>
    <dbReference type="NCBI Taxonomy" id="28101"/>
    <lineage>
        <taxon>Bacteria</taxon>
        <taxon>Pseudomonadati</taxon>
        <taxon>Pseudomonadota</taxon>
        <taxon>Alphaproteobacteria</taxon>
        <taxon>Hyphomicrobiales</taxon>
        <taxon>Phyllobacteriaceae</taxon>
        <taxon>Phyllobacterium</taxon>
    </lineage>
</organism>
<comment type="caution">
    <text evidence="2">The sequence shown here is derived from an EMBL/GenBank/DDBJ whole genome shotgun (WGS) entry which is preliminary data.</text>
</comment>
<feature type="signal peptide" evidence="1">
    <location>
        <begin position="1"/>
        <end position="16"/>
    </location>
</feature>
<dbReference type="Proteomes" id="UP000549052">
    <property type="component" value="Unassembled WGS sequence"/>
</dbReference>
<reference evidence="2 3" key="1">
    <citation type="submission" date="2020-07" db="EMBL/GenBank/DDBJ databases">
        <title>Genomic Encyclopedia of Type Strains, Phase IV (KMG-V): Genome sequencing to study the core and pangenomes of soil and plant-associated prokaryotes.</title>
        <authorList>
            <person name="Whitman W."/>
        </authorList>
    </citation>
    <scope>NUCLEOTIDE SEQUENCE [LARGE SCALE GENOMIC DNA]</scope>
    <source>
        <strain evidence="2 3">AN3</strain>
    </source>
</reference>
<evidence type="ECO:0000313" key="3">
    <source>
        <dbReference type="Proteomes" id="UP000549052"/>
    </source>
</evidence>
<sequence length="273" mass="29419">MILSRRAMLIAALAMAGGGAYLLDRPTDGEIGDLDAFARTLGERQGLVIGFGDPKSFFVPPYLAADAEVQGVTFDPADRGMIDASLKGIAKAFDAYPEKCLGRIIKAVFIAGKILINGTEVGGTYGQDWIFVASPRNVPAETRQLAAELDVHHETSSFVWWRNPSLQTAFKAQEPVGWSFQNDAADQVARGQGAEPGIETGFLSAYGATTPENDFNTYAEIVFSDPARMKDLAKKAPLIAKKLGLVLDAYITIDPRLNETFSRTGLLEAASRS</sequence>
<gene>
    <name evidence="2" type="ORF">FHW16_003447</name>
</gene>
<dbReference type="EMBL" id="JACGXN010000005">
    <property type="protein sequence ID" value="MBA8879728.1"/>
    <property type="molecule type" value="Genomic_DNA"/>
</dbReference>